<evidence type="ECO:0000256" key="1">
    <source>
        <dbReference type="SAM" id="SignalP"/>
    </source>
</evidence>
<comment type="caution">
    <text evidence="2">The sequence shown here is derived from an EMBL/GenBank/DDBJ whole genome shotgun (WGS) entry which is preliminary data.</text>
</comment>
<organism evidence="2 3">
    <name type="scientific">Necator americanus</name>
    <name type="common">Human hookworm</name>
    <dbReference type="NCBI Taxonomy" id="51031"/>
    <lineage>
        <taxon>Eukaryota</taxon>
        <taxon>Metazoa</taxon>
        <taxon>Ecdysozoa</taxon>
        <taxon>Nematoda</taxon>
        <taxon>Chromadorea</taxon>
        <taxon>Rhabditida</taxon>
        <taxon>Rhabditina</taxon>
        <taxon>Rhabditomorpha</taxon>
        <taxon>Strongyloidea</taxon>
        <taxon>Ancylostomatidae</taxon>
        <taxon>Bunostominae</taxon>
        <taxon>Necator</taxon>
    </lineage>
</organism>
<protein>
    <submittedName>
        <fullName evidence="2">Uncharacterized protein</fullName>
    </submittedName>
</protein>
<reference evidence="2 3" key="1">
    <citation type="submission" date="2023-08" db="EMBL/GenBank/DDBJ databases">
        <title>A Necator americanus chromosomal reference genome.</title>
        <authorList>
            <person name="Ilik V."/>
            <person name="Petrzelkova K.J."/>
            <person name="Pardy F."/>
            <person name="Fuh T."/>
            <person name="Niatou-Singa F.S."/>
            <person name="Gouil Q."/>
            <person name="Baker L."/>
            <person name="Ritchie M.E."/>
            <person name="Jex A.R."/>
            <person name="Gazzola D."/>
            <person name="Li H."/>
            <person name="Toshio Fujiwara R."/>
            <person name="Zhan B."/>
            <person name="Aroian R.V."/>
            <person name="Pafco B."/>
            <person name="Schwarz E.M."/>
        </authorList>
    </citation>
    <scope>NUCLEOTIDE SEQUENCE [LARGE SCALE GENOMIC DNA]</scope>
    <source>
        <strain evidence="2 3">Aroian</strain>
        <tissue evidence="2">Whole animal</tissue>
    </source>
</reference>
<dbReference type="Proteomes" id="UP001303046">
    <property type="component" value="Unassembled WGS sequence"/>
</dbReference>
<feature type="chain" id="PRO_5045515536" evidence="1">
    <location>
        <begin position="16"/>
        <end position="121"/>
    </location>
</feature>
<proteinExistence type="predicted"/>
<keyword evidence="1" id="KW-0732">Signal</keyword>
<feature type="signal peptide" evidence="1">
    <location>
        <begin position="1"/>
        <end position="15"/>
    </location>
</feature>
<evidence type="ECO:0000313" key="3">
    <source>
        <dbReference type="Proteomes" id="UP001303046"/>
    </source>
</evidence>
<accession>A0ABR1DMW2</accession>
<sequence length="121" mass="14007">MLLVLLALLVAPTIARIPYLCTENRSGNKTTSFSNQQLETEAEAERRRIYEHCTEICEDQQTPGISCADCELPYEGYGCLRRRREVEMNCIMECDLLLPDRKAQLQCLRACRTLTFRKFLL</sequence>
<gene>
    <name evidence="2" type="primary">Necator_chrIV.g16583</name>
    <name evidence="2" type="ORF">RB195_003286</name>
</gene>
<name>A0ABR1DMW2_NECAM</name>
<keyword evidence="3" id="KW-1185">Reference proteome</keyword>
<dbReference type="EMBL" id="JAVFWL010000004">
    <property type="protein sequence ID" value="KAK6751768.1"/>
    <property type="molecule type" value="Genomic_DNA"/>
</dbReference>
<evidence type="ECO:0000313" key="2">
    <source>
        <dbReference type="EMBL" id="KAK6751768.1"/>
    </source>
</evidence>